<keyword evidence="2" id="KW-0732">Signal</keyword>
<gene>
    <name evidence="4" type="primary">LOC109461879</name>
</gene>
<dbReference type="PANTHER" id="PTHR33995:SF7">
    <property type="entry name" value="BURSICON SUBUNIT ALPHA-RELATED"/>
    <property type="match status" value="1"/>
</dbReference>
<name>A0A6P4XPB7_BRABE</name>
<reference evidence="4" key="1">
    <citation type="submission" date="2025-08" db="UniProtKB">
        <authorList>
            <consortium name="RefSeq"/>
        </authorList>
    </citation>
    <scope>IDENTIFICATION</scope>
    <source>
        <tissue evidence="4">Gonad</tissue>
    </source>
</reference>
<dbReference type="OrthoDB" id="10005327at2759"/>
<dbReference type="SUPFAM" id="SSF57501">
    <property type="entry name" value="Cystine-knot cytokines"/>
    <property type="match status" value="1"/>
</dbReference>
<dbReference type="KEGG" id="bbel:109461879"/>
<dbReference type="Gene3D" id="2.10.90.10">
    <property type="entry name" value="Cystine-knot cytokines"/>
    <property type="match status" value="1"/>
</dbReference>
<feature type="signal peptide" evidence="2">
    <location>
        <begin position="1"/>
        <end position="18"/>
    </location>
</feature>
<feature type="region of interest" description="Disordered" evidence="1">
    <location>
        <begin position="50"/>
        <end position="72"/>
    </location>
</feature>
<accession>A0A6P4XPB7</accession>
<evidence type="ECO:0000256" key="1">
    <source>
        <dbReference type="SAM" id="MobiDB-lite"/>
    </source>
</evidence>
<evidence type="ECO:0000313" key="4">
    <source>
        <dbReference type="RefSeq" id="XP_019613908.1"/>
    </source>
</evidence>
<dbReference type="PANTHER" id="PTHR33995">
    <property type="entry name" value="PROTEIN CBG18546"/>
    <property type="match status" value="1"/>
</dbReference>
<organism evidence="3 4">
    <name type="scientific">Branchiostoma belcheri</name>
    <name type="common">Amphioxus</name>
    <dbReference type="NCBI Taxonomy" id="7741"/>
    <lineage>
        <taxon>Eukaryota</taxon>
        <taxon>Metazoa</taxon>
        <taxon>Chordata</taxon>
        <taxon>Cephalochordata</taxon>
        <taxon>Leptocardii</taxon>
        <taxon>Amphioxiformes</taxon>
        <taxon>Branchiostomatidae</taxon>
        <taxon>Branchiostoma</taxon>
    </lineage>
</organism>
<dbReference type="GeneID" id="109461879"/>
<dbReference type="InterPro" id="IPR029034">
    <property type="entry name" value="Cystine-knot_cytokine"/>
</dbReference>
<evidence type="ECO:0000313" key="3">
    <source>
        <dbReference type="Proteomes" id="UP000515135"/>
    </source>
</evidence>
<protein>
    <submittedName>
        <fullName evidence="4">Uncharacterized protein T16H12.9-like</fullName>
    </submittedName>
</protein>
<feature type="chain" id="PRO_5027567773" evidence="2">
    <location>
        <begin position="19"/>
        <end position="177"/>
    </location>
</feature>
<dbReference type="Proteomes" id="UP000515135">
    <property type="component" value="Unplaced"/>
</dbReference>
<dbReference type="AlphaFoldDB" id="A0A6P4XPB7"/>
<keyword evidence="3" id="KW-1185">Reference proteome</keyword>
<evidence type="ECO:0000256" key="2">
    <source>
        <dbReference type="SAM" id="SignalP"/>
    </source>
</evidence>
<proteinExistence type="predicted"/>
<sequence length="177" mass="19975">MQLLVLCVTALLFGTVTAAPGQQHKSLLELLKKDARELAELVEYHENSLKNEAENDENLAGVEQTGEVEETKRQIGNSYPLNSCTEGTNGMVPLCQECFFIRQLPPEYFPSMLNERKCQAQKCLNNFGVCDQQYMTVKVLRNTGNDYQPRWEQHNIQVPSGCKCTLSQNGPLHPFIP</sequence>
<dbReference type="RefSeq" id="XP_019613908.1">
    <property type="nucleotide sequence ID" value="XM_019758349.1"/>
</dbReference>